<name>A0A7X1C931_9LIST</name>
<comment type="caution">
    <text evidence="2">The sequence shown here is derived from an EMBL/GenBank/DDBJ whole genome shotgun (WGS) entry which is preliminary data.</text>
</comment>
<feature type="transmembrane region" description="Helical" evidence="1">
    <location>
        <begin position="78"/>
        <end position="102"/>
    </location>
</feature>
<keyword evidence="1" id="KW-1133">Transmembrane helix</keyword>
<dbReference type="RefSeq" id="WP_185349166.1">
    <property type="nucleotide sequence ID" value="NZ_JAASTV010000032.1"/>
</dbReference>
<organism evidence="2 4">
    <name type="scientific">Listeria immobilis</name>
    <dbReference type="NCBI Taxonomy" id="2713502"/>
    <lineage>
        <taxon>Bacteria</taxon>
        <taxon>Bacillati</taxon>
        <taxon>Bacillota</taxon>
        <taxon>Bacilli</taxon>
        <taxon>Bacillales</taxon>
        <taxon>Listeriaceae</taxon>
        <taxon>Listeria</taxon>
    </lineage>
</organism>
<evidence type="ECO:0000313" key="3">
    <source>
        <dbReference type="EMBL" id="MBC1510089.1"/>
    </source>
</evidence>
<protein>
    <submittedName>
        <fullName evidence="2">DUF2975 domain-containing protein</fullName>
    </submittedName>
</protein>
<dbReference type="AlphaFoldDB" id="A0A7X1C931"/>
<dbReference type="EMBL" id="JAASTW010000006">
    <property type="protein sequence ID" value="MBC1488720.1"/>
    <property type="molecule type" value="Genomic_DNA"/>
</dbReference>
<dbReference type="EMBL" id="JAASUB010000009">
    <property type="protein sequence ID" value="MBC1510089.1"/>
    <property type="molecule type" value="Genomic_DNA"/>
</dbReference>
<keyword evidence="1" id="KW-0472">Membrane</keyword>
<dbReference type="Proteomes" id="UP000561617">
    <property type="component" value="Unassembled WGS sequence"/>
</dbReference>
<evidence type="ECO:0000313" key="4">
    <source>
        <dbReference type="Proteomes" id="UP000561617"/>
    </source>
</evidence>
<evidence type="ECO:0000313" key="5">
    <source>
        <dbReference type="Proteomes" id="UP000587800"/>
    </source>
</evidence>
<accession>A0A7X1C931</accession>
<proteinExistence type="predicted"/>
<keyword evidence="1" id="KW-0812">Transmembrane</keyword>
<evidence type="ECO:0000313" key="2">
    <source>
        <dbReference type="EMBL" id="MBC1488720.1"/>
    </source>
</evidence>
<feature type="transmembrane region" description="Helical" evidence="1">
    <location>
        <begin position="12"/>
        <end position="34"/>
    </location>
</feature>
<gene>
    <name evidence="2" type="ORF">HCJ38_06775</name>
    <name evidence="3" type="ORF">HCJ59_09320</name>
</gene>
<sequence length="186" mass="21132">MKLKRLQKTSYFLHIALKLLSISSIIILVLSVMMKLRKNNSSNFSITTPNENGSIGFNFQTSFFPGVDTGQYDETEQWIMLGFAALSLLLLAFLLWVASIIFKSLAVEFAPFSDIQVSRLRLVAQLLLIYALVPQILYSIFHTILIPGYSISLSLDMSFFFAIIFYCLTEIFRYGAVLQKESDETL</sequence>
<keyword evidence="5" id="KW-1185">Reference proteome</keyword>
<feature type="transmembrane region" description="Helical" evidence="1">
    <location>
        <begin position="122"/>
        <end position="141"/>
    </location>
</feature>
<dbReference type="Proteomes" id="UP000587800">
    <property type="component" value="Unassembled WGS sequence"/>
</dbReference>
<reference evidence="4 5" key="1">
    <citation type="submission" date="2020-03" db="EMBL/GenBank/DDBJ databases">
        <title>Soil Listeria distribution.</title>
        <authorList>
            <person name="Liao J."/>
            <person name="Wiedmann M."/>
        </authorList>
    </citation>
    <scope>NUCLEOTIDE SEQUENCE [LARGE SCALE GENOMIC DNA]</scope>
    <source>
        <strain evidence="3 5">FSL L7-1515</strain>
        <strain evidence="2 4">FSL L7-1554</strain>
    </source>
</reference>
<evidence type="ECO:0000256" key="1">
    <source>
        <dbReference type="SAM" id="Phobius"/>
    </source>
</evidence>